<evidence type="ECO:0000313" key="1">
    <source>
        <dbReference type="EMBL" id="MBX63396.1"/>
    </source>
</evidence>
<proteinExistence type="predicted"/>
<accession>A0A2P2Q8S9</accession>
<dbReference type="AlphaFoldDB" id="A0A2P2Q8S9"/>
<organism evidence="1">
    <name type="scientific">Rhizophora mucronata</name>
    <name type="common">Asiatic mangrove</name>
    <dbReference type="NCBI Taxonomy" id="61149"/>
    <lineage>
        <taxon>Eukaryota</taxon>
        <taxon>Viridiplantae</taxon>
        <taxon>Streptophyta</taxon>
        <taxon>Embryophyta</taxon>
        <taxon>Tracheophyta</taxon>
        <taxon>Spermatophyta</taxon>
        <taxon>Magnoliopsida</taxon>
        <taxon>eudicotyledons</taxon>
        <taxon>Gunneridae</taxon>
        <taxon>Pentapetalae</taxon>
        <taxon>rosids</taxon>
        <taxon>fabids</taxon>
        <taxon>Malpighiales</taxon>
        <taxon>Rhizophoraceae</taxon>
        <taxon>Rhizophora</taxon>
    </lineage>
</organism>
<name>A0A2P2Q8S9_RHIMU</name>
<protein>
    <submittedName>
        <fullName evidence="1">Uncharacterized protein</fullName>
    </submittedName>
</protein>
<dbReference type="EMBL" id="GGEC01082912">
    <property type="protein sequence ID" value="MBX63396.1"/>
    <property type="molecule type" value="Transcribed_RNA"/>
</dbReference>
<reference evidence="1" key="1">
    <citation type="submission" date="2018-02" db="EMBL/GenBank/DDBJ databases">
        <title>Rhizophora mucronata_Transcriptome.</title>
        <authorList>
            <person name="Meera S.P."/>
            <person name="Sreeshan A."/>
            <person name="Augustine A."/>
        </authorList>
    </citation>
    <scope>NUCLEOTIDE SEQUENCE</scope>
    <source>
        <tissue evidence="1">Leaf</tissue>
    </source>
</reference>
<sequence length="95" mass="10177">MCDKISTWGAHLVTSKPLPDCLILSSNPCGSHSLALNSEFMSKPIGGLTTQMKFLPLASKAIANCIICDGEIVLLDPKHTYRTELAGLVSSHSLH</sequence>